<protein>
    <submittedName>
        <fullName evidence="1">Uncharacterized protein</fullName>
    </submittedName>
</protein>
<accession>A0A1R3HVN0</accession>
<evidence type="ECO:0000313" key="2">
    <source>
        <dbReference type="Proteomes" id="UP000187203"/>
    </source>
</evidence>
<dbReference type="AlphaFoldDB" id="A0A1R3HVN0"/>
<gene>
    <name evidence="1" type="ORF">COLO4_26606</name>
</gene>
<name>A0A1R3HVN0_9ROSI</name>
<organism evidence="1 2">
    <name type="scientific">Corchorus olitorius</name>
    <dbReference type="NCBI Taxonomy" id="93759"/>
    <lineage>
        <taxon>Eukaryota</taxon>
        <taxon>Viridiplantae</taxon>
        <taxon>Streptophyta</taxon>
        <taxon>Embryophyta</taxon>
        <taxon>Tracheophyta</taxon>
        <taxon>Spermatophyta</taxon>
        <taxon>Magnoliopsida</taxon>
        <taxon>eudicotyledons</taxon>
        <taxon>Gunneridae</taxon>
        <taxon>Pentapetalae</taxon>
        <taxon>rosids</taxon>
        <taxon>malvids</taxon>
        <taxon>Malvales</taxon>
        <taxon>Malvaceae</taxon>
        <taxon>Grewioideae</taxon>
        <taxon>Apeibeae</taxon>
        <taxon>Corchorus</taxon>
    </lineage>
</organism>
<proteinExistence type="predicted"/>
<dbReference type="EMBL" id="AWUE01019313">
    <property type="protein sequence ID" value="OMO74429.1"/>
    <property type="molecule type" value="Genomic_DNA"/>
</dbReference>
<evidence type="ECO:0000313" key="1">
    <source>
        <dbReference type="EMBL" id="OMO74429.1"/>
    </source>
</evidence>
<keyword evidence="2" id="KW-1185">Reference proteome</keyword>
<comment type="caution">
    <text evidence="1">The sequence shown here is derived from an EMBL/GenBank/DDBJ whole genome shotgun (WGS) entry which is preliminary data.</text>
</comment>
<sequence>MGIARAKIVIRNNWASKFQKVFQVIKVNFQSDCKES</sequence>
<reference evidence="2" key="1">
    <citation type="submission" date="2013-09" db="EMBL/GenBank/DDBJ databases">
        <title>Corchorus olitorius genome sequencing.</title>
        <authorList>
            <person name="Alam M."/>
            <person name="Haque M.S."/>
            <person name="Islam M.S."/>
            <person name="Emdad E.M."/>
            <person name="Islam M.M."/>
            <person name="Ahmed B."/>
            <person name="Halim A."/>
            <person name="Hossen Q.M.M."/>
            <person name="Hossain M.Z."/>
            <person name="Ahmed R."/>
            <person name="Khan M.M."/>
            <person name="Islam R."/>
            <person name="Rashid M.M."/>
            <person name="Khan S.A."/>
            <person name="Rahman M.S."/>
            <person name="Alam M."/>
            <person name="Yahiya A.S."/>
            <person name="Khan M.S."/>
            <person name="Azam M.S."/>
            <person name="Haque T."/>
            <person name="Lashkar M.Z.H."/>
            <person name="Akhand A.I."/>
            <person name="Morshed G."/>
            <person name="Roy S."/>
            <person name="Uddin K.S."/>
            <person name="Rabeya T."/>
            <person name="Hossain A.S."/>
            <person name="Chowdhury A."/>
            <person name="Snigdha A.R."/>
            <person name="Mortoza M.S."/>
            <person name="Matin S.A."/>
            <person name="Hoque S.M.E."/>
            <person name="Islam M.K."/>
            <person name="Roy D.K."/>
            <person name="Haider R."/>
            <person name="Moosa M.M."/>
            <person name="Elias S.M."/>
            <person name="Hasan A.M."/>
            <person name="Jahan S."/>
            <person name="Shafiuddin M."/>
            <person name="Mahmood N."/>
            <person name="Shommy N.S."/>
        </authorList>
    </citation>
    <scope>NUCLEOTIDE SEQUENCE [LARGE SCALE GENOMIC DNA]</scope>
    <source>
        <strain evidence="2">cv. O-4</strain>
    </source>
</reference>
<dbReference type="Proteomes" id="UP000187203">
    <property type="component" value="Unassembled WGS sequence"/>
</dbReference>